<dbReference type="RefSeq" id="WP_353650577.1">
    <property type="nucleotide sequence ID" value="NZ_CP159218.1"/>
</dbReference>
<organism evidence="7">
    <name type="scientific">Nakamurella sp. A5-74</name>
    <dbReference type="NCBI Taxonomy" id="3158264"/>
    <lineage>
        <taxon>Bacteria</taxon>
        <taxon>Bacillati</taxon>
        <taxon>Actinomycetota</taxon>
        <taxon>Actinomycetes</taxon>
        <taxon>Nakamurellales</taxon>
        <taxon>Nakamurellaceae</taxon>
        <taxon>Nakamurella</taxon>
    </lineage>
</organism>
<evidence type="ECO:0000313" key="7">
    <source>
        <dbReference type="EMBL" id="XCG64966.1"/>
    </source>
</evidence>
<comment type="catalytic activity">
    <reaction evidence="4 5">
        <text>uridine(38/39/40) in tRNA = pseudouridine(38/39/40) in tRNA</text>
        <dbReference type="Rhea" id="RHEA:22376"/>
        <dbReference type="Rhea" id="RHEA-COMP:10085"/>
        <dbReference type="Rhea" id="RHEA-COMP:10087"/>
        <dbReference type="ChEBI" id="CHEBI:65314"/>
        <dbReference type="ChEBI" id="CHEBI:65315"/>
        <dbReference type="EC" id="5.4.99.12"/>
    </reaction>
</comment>
<feature type="binding site" evidence="4">
    <location>
        <position position="150"/>
    </location>
    <ligand>
        <name>substrate</name>
    </ligand>
</feature>
<evidence type="ECO:0000256" key="2">
    <source>
        <dbReference type="ARBA" id="ARBA00022694"/>
    </source>
</evidence>
<dbReference type="InterPro" id="IPR020094">
    <property type="entry name" value="TruA/RsuA/RluB/E/F_N"/>
</dbReference>
<name>A0AAU8DSJ3_9ACTN</name>
<dbReference type="InterPro" id="IPR001406">
    <property type="entry name" value="PsdUridine_synth_TruA"/>
</dbReference>
<comment type="function">
    <text evidence="4">Formation of pseudouridine at positions 38, 39 and 40 in the anticodon stem and loop of transfer RNAs.</text>
</comment>
<feature type="active site" description="Nucleophile" evidence="4">
    <location>
        <position position="67"/>
    </location>
</feature>
<evidence type="ECO:0000256" key="5">
    <source>
        <dbReference type="RuleBase" id="RU003792"/>
    </source>
</evidence>
<dbReference type="GO" id="GO:0003723">
    <property type="term" value="F:RNA binding"/>
    <property type="evidence" value="ECO:0007669"/>
    <property type="project" value="InterPro"/>
</dbReference>
<dbReference type="SUPFAM" id="SSF55120">
    <property type="entry name" value="Pseudouridine synthase"/>
    <property type="match status" value="1"/>
</dbReference>
<feature type="domain" description="Pseudouridine synthase I TruA alpha/beta" evidence="6">
    <location>
        <begin position="184"/>
        <end position="290"/>
    </location>
</feature>
<evidence type="ECO:0000256" key="4">
    <source>
        <dbReference type="HAMAP-Rule" id="MF_00171"/>
    </source>
</evidence>
<reference evidence="7" key="1">
    <citation type="submission" date="2024-05" db="EMBL/GenBank/DDBJ databases">
        <authorList>
            <person name="Cai S.Y."/>
            <person name="Jin L.M."/>
            <person name="Li H.R."/>
        </authorList>
    </citation>
    <scope>NUCLEOTIDE SEQUENCE</scope>
    <source>
        <strain evidence="7">A5-74</strain>
    </source>
</reference>
<protein>
    <recommendedName>
        <fullName evidence="4">tRNA pseudouridine synthase A</fullName>
        <ecNumber evidence="4">5.4.99.12</ecNumber>
    </recommendedName>
    <alternativeName>
        <fullName evidence="4">tRNA pseudouridine(38-40) synthase</fullName>
    </alternativeName>
    <alternativeName>
        <fullName evidence="4">tRNA pseudouridylate synthase I</fullName>
    </alternativeName>
    <alternativeName>
        <fullName evidence="4">tRNA-uridine isomerase I</fullName>
    </alternativeName>
</protein>
<dbReference type="Gene3D" id="3.30.70.660">
    <property type="entry name" value="Pseudouridine synthase I, catalytic domain, C-terminal subdomain"/>
    <property type="match status" value="1"/>
</dbReference>
<keyword evidence="3 4" id="KW-0413">Isomerase</keyword>
<dbReference type="EC" id="5.4.99.12" evidence="4"/>
<dbReference type="InterPro" id="IPR020095">
    <property type="entry name" value="PsdUridine_synth_TruA_C"/>
</dbReference>
<dbReference type="Gene3D" id="3.30.70.580">
    <property type="entry name" value="Pseudouridine synthase I, catalytic domain, N-terminal subdomain"/>
    <property type="match status" value="1"/>
</dbReference>
<dbReference type="InterPro" id="IPR020097">
    <property type="entry name" value="PsdUridine_synth_TruA_a/b_dom"/>
</dbReference>
<dbReference type="PANTHER" id="PTHR11142:SF0">
    <property type="entry name" value="TRNA PSEUDOURIDINE SYNTHASE-LIKE 1"/>
    <property type="match status" value="1"/>
</dbReference>
<dbReference type="PANTHER" id="PTHR11142">
    <property type="entry name" value="PSEUDOURIDYLATE SYNTHASE"/>
    <property type="match status" value="1"/>
</dbReference>
<evidence type="ECO:0000256" key="3">
    <source>
        <dbReference type="ARBA" id="ARBA00023235"/>
    </source>
</evidence>
<dbReference type="CDD" id="cd02570">
    <property type="entry name" value="PseudoU_synth_EcTruA"/>
    <property type="match status" value="1"/>
</dbReference>
<gene>
    <name evidence="4 7" type="primary">truA</name>
    <name evidence="7" type="ORF">ABLG96_06590</name>
</gene>
<dbReference type="HAMAP" id="MF_00171">
    <property type="entry name" value="TruA"/>
    <property type="match status" value="1"/>
</dbReference>
<dbReference type="GO" id="GO:0160147">
    <property type="term" value="F:tRNA pseudouridine(38-40) synthase activity"/>
    <property type="evidence" value="ECO:0007669"/>
    <property type="project" value="UniProtKB-EC"/>
</dbReference>
<comment type="subunit">
    <text evidence="4">Homodimer.</text>
</comment>
<sequence length="324" mass="34460">MSAIPEFGAATRISSGIRLRLDISYNGTDFAGWAIQPGLRTVAGELQRALATLFKVHVPLVVAGRTDSGVHAGGQVAHLEIDPTALDGLALRPRSAGFPSTGDGQGEHQAGCTGLRRRLAGLLPRDLRVSSVRVAPDGFDARFSALRRHYRYRIALTDWGLDPLDSVGVLPYGRPLDVALMQCAAESLLGLHDFAAYCRPRADVFGRPASTVRELQQLRVCGDDDAVTLEVSADAFCHSMVRALVGMLIRVGEGREPVSGPAQLLAGRVRDSRVSTAPPCGLTLVNVDYPPDAELSARAVTTRALRDALPELGLAEQVSAAELG</sequence>
<dbReference type="InterPro" id="IPR020103">
    <property type="entry name" value="PsdUridine_synth_cat_dom_sf"/>
</dbReference>
<dbReference type="GO" id="GO:0031119">
    <property type="term" value="P:tRNA pseudouridine synthesis"/>
    <property type="evidence" value="ECO:0007669"/>
    <property type="project" value="UniProtKB-UniRule"/>
</dbReference>
<dbReference type="EMBL" id="CP159218">
    <property type="protein sequence ID" value="XCG64966.1"/>
    <property type="molecule type" value="Genomic_DNA"/>
</dbReference>
<comment type="similarity">
    <text evidence="1 4 5">Belongs to the tRNA pseudouridine synthase TruA family.</text>
</comment>
<proteinExistence type="inferred from homology"/>
<dbReference type="AlphaFoldDB" id="A0AAU8DSJ3"/>
<keyword evidence="2 4" id="KW-0819">tRNA processing</keyword>
<dbReference type="NCBIfam" id="TIGR00071">
    <property type="entry name" value="hisT_truA"/>
    <property type="match status" value="1"/>
</dbReference>
<dbReference type="Pfam" id="PF01416">
    <property type="entry name" value="PseudoU_synth_1"/>
    <property type="match status" value="1"/>
</dbReference>
<evidence type="ECO:0000256" key="1">
    <source>
        <dbReference type="ARBA" id="ARBA00009375"/>
    </source>
</evidence>
<comment type="caution">
    <text evidence="4">Lacks conserved residue(s) required for the propagation of feature annotation.</text>
</comment>
<evidence type="ECO:0000259" key="6">
    <source>
        <dbReference type="Pfam" id="PF01416"/>
    </source>
</evidence>
<accession>A0AAU8DSJ3</accession>